<gene>
    <name evidence="9" type="ORF">ACGRVM_00920</name>
</gene>
<comment type="similarity">
    <text evidence="2">Belongs to the auxin efflux carrier (TC 2.A.69) family.</text>
</comment>
<feature type="transmembrane region" description="Helical" evidence="8">
    <location>
        <begin position="95"/>
        <end position="114"/>
    </location>
</feature>
<dbReference type="Gene3D" id="1.20.1530.20">
    <property type="match status" value="2"/>
</dbReference>
<feature type="transmembrane region" description="Helical" evidence="8">
    <location>
        <begin position="285"/>
        <end position="305"/>
    </location>
</feature>
<keyword evidence="6 8" id="KW-1133">Transmembrane helix</keyword>
<comment type="caution">
    <text evidence="9">The sequence shown here is derived from an EMBL/GenBank/DDBJ whole genome shotgun (WGS) entry which is preliminary data.</text>
</comment>
<keyword evidence="4" id="KW-1003">Cell membrane</keyword>
<proteinExistence type="inferred from homology"/>
<protein>
    <submittedName>
        <fullName evidence="9">AEC family transporter</fullName>
    </submittedName>
</protein>
<dbReference type="PANTHER" id="PTHR36838">
    <property type="entry name" value="AUXIN EFFLUX CARRIER FAMILY PROTEIN"/>
    <property type="match status" value="1"/>
</dbReference>
<dbReference type="InterPro" id="IPR004776">
    <property type="entry name" value="Mem_transp_PIN-like"/>
</dbReference>
<evidence type="ECO:0000256" key="3">
    <source>
        <dbReference type="ARBA" id="ARBA00022448"/>
    </source>
</evidence>
<evidence type="ECO:0000256" key="2">
    <source>
        <dbReference type="ARBA" id="ARBA00010145"/>
    </source>
</evidence>
<feature type="transmembrane region" description="Helical" evidence="8">
    <location>
        <begin position="167"/>
        <end position="187"/>
    </location>
</feature>
<keyword evidence="3" id="KW-0813">Transport</keyword>
<name>A0ABW7I2Q9_9RHOB</name>
<evidence type="ECO:0000256" key="7">
    <source>
        <dbReference type="ARBA" id="ARBA00023136"/>
    </source>
</evidence>
<feature type="transmembrane region" description="Helical" evidence="8">
    <location>
        <begin position="256"/>
        <end position="276"/>
    </location>
</feature>
<keyword evidence="10" id="KW-1185">Reference proteome</keyword>
<accession>A0ABW7I2Q9</accession>
<evidence type="ECO:0000313" key="9">
    <source>
        <dbReference type="EMBL" id="MFH0252440.1"/>
    </source>
</evidence>
<feature type="transmembrane region" description="Helical" evidence="8">
    <location>
        <begin position="65"/>
        <end position="88"/>
    </location>
</feature>
<evidence type="ECO:0000313" key="10">
    <source>
        <dbReference type="Proteomes" id="UP001607157"/>
    </source>
</evidence>
<dbReference type="RefSeq" id="WP_377169616.1">
    <property type="nucleotide sequence ID" value="NZ_JBHTJC010000001.1"/>
</dbReference>
<sequence length="309" mass="32124">MSALLDVVLPVFVVIGAGYLVVWLGWFADSAVEGLIRFTQNFAIPCLLFTAISRLDLGDHFNAPLLLSFYTGALAGFALGSLGARFVFGRPWEDAIAIGFCCLFSNSVLLGLPITERAYGADALEANFAIIALHSPFCYGVGITAMEVTRARGTAGLAVVRKVLKAMFSNALIIGIGLGVVVNLSGLTVPAPLQSGLDLISRAALPAALFGLGGVLVRYRPEGDLRVIALVCVVALGVHPAITFTLGSAFGLPENAIRSAVVTAAMAPGINAYIFANMYGAARRVAASAVLIGTGASIVTAWLWLGVLP</sequence>
<feature type="transmembrane region" description="Helical" evidence="8">
    <location>
        <begin position="126"/>
        <end position="146"/>
    </location>
</feature>
<keyword evidence="7 8" id="KW-0472">Membrane</keyword>
<evidence type="ECO:0000256" key="5">
    <source>
        <dbReference type="ARBA" id="ARBA00022692"/>
    </source>
</evidence>
<keyword evidence="5 8" id="KW-0812">Transmembrane</keyword>
<feature type="transmembrane region" description="Helical" evidence="8">
    <location>
        <begin position="229"/>
        <end position="250"/>
    </location>
</feature>
<dbReference type="InterPro" id="IPR038770">
    <property type="entry name" value="Na+/solute_symporter_sf"/>
</dbReference>
<feature type="transmembrane region" description="Helical" evidence="8">
    <location>
        <begin position="199"/>
        <end position="217"/>
    </location>
</feature>
<feature type="transmembrane region" description="Helical" evidence="8">
    <location>
        <begin position="7"/>
        <end position="28"/>
    </location>
</feature>
<evidence type="ECO:0000256" key="6">
    <source>
        <dbReference type="ARBA" id="ARBA00022989"/>
    </source>
</evidence>
<dbReference type="Pfam" id="PF03547">
    <property type="entry name" value="Mem_trans"/>
    <property type="match status" value="1"/>
</dbReference>
<dbReference type="PANTHER" id="PTHR36838:SF3">
    <property type="entry name" value="TRANSPORTER AUXIN EFFLUX CARRIER EC FAMILY"/>
    <property type="match status" value="1"/>
</dbReference>
<evidence type="ECO:0000256" key="1">
    <source>
        <dbReference type="ARBA" id="ARBA00004651"/>
    </source>
</evidence>
<organism evidence="9 10">
    <name type="scientific">Roseovarius aquimarinus</name>
    <dbReference type="NCBI Taxonomy" id="1229156"/>
    <lineage>
        <taxon>Bacteria</taxon>
        <taxon>Pseudomonadati</taxon>
        <taxon>Pseudomonadota</taxon>
        <taxon>Alphaproteobacteria</taxon>
        <taxon>Rhodobacterales</taxon>
        <taxon>Roseobacteraceae</taxon>
        <taxon>Roseovarius</taxon>
    </lineage>
</organism>
<evidence type="ECO:0000256" key="8">
    <source>
        <dbReference type="SAM" id="Phobius"/>
    </source>
</evidence>
<dbReference type="EMBL" id="JBIHMM010000001">
    <property type="protein sequence ID" value="MFH0252440.1"/>
    <property type="molecule type" value="Genomic_DNA"/>
</dbReference>
<comment type="subcellular location">
    <subcellularLocation>
        <location evidence="1">Cell membrane</location>
        <topology evidence="1">Multi-pass membrane protein</topology>
    </subcellularLocation>
</comment>
<evidence type="ECO:0000256" key="4">
    <source>
        <dbReference type="ARBA" id="ARBA00022475"/>
    </source>
</evidence>
<reference evidence="9 10" key="1">
    <citation type="submission" date="2024-10" db="EMBL/GenBank/DDBJ databases">
        <authorList>
            <person name="Yang X.-N."/>
        </authorList>
    </citation>
    <scope>NUCLEOTIDE SEQUENCE [LARGE SCALE GENOMIC DNA]</scope>
    <source>
        <strain evidence="9 10">CAU 1059</strain>
    </source>
</reference>
<dbReference type="Proteomes" id="UP001607157">
    <property type="component" value="Unassembled WGS sequence"/>
</dbReference>